<dbReference type="SUPFAM" id="SSF54427">
    <property type="entry name" value="NTF2-like"/>
    <property type="match status" value="1"/>
</dbReference>
<dbReference type="AlphaFoldDB" id="A0A1X9N4K7"/>
<organism evidence="1 2">
    <name type="scientific">Oceanicoccus sagamiensis</name>
    <dbReference type="NCBI Taxonomy" id="716816"/>
    <lineage>
        <taxon>Bacteria</taxon>
        <taxon>Pseudomonadati</taxon>
        <taxon>Pseudomonadota</taxon>
        <taxon>Gammaproteobacteria</taxon>
        <taxon>Cellvibrionales</taxon>
        <taxon>Spongiibacteraceae</taxon>
        <taxon>Oceanicoccus</taxon>
    </lineage>
</organism>
<dbReference type="EMBL" id="CP019343">
    <property type="protein sequence ID" value="ARN72686.1"/>
    <property type="molecule type" value="Genomic_DNA"/>
</dbReference>
<sequence>MSDNNLQRWHKVVFEQDMVLLQELLDDNVEFHSPTVWKPKLGRDVTAFILSNVIDLFEDFQYHREWTDGNEMALEFSAAVRGKNVKGVDLIRWNDEGKIIHFEVLVRPLNGLQALFEEMSDRVVAAGFA</sequence>
<dbReference type="InterPro" id="IPR032710">
    <property type="entry name" value="NTF2-like_dom_sf"/>
</dbReference>
<dbReference type="Proteomes" id="UP000193450">
    <property type="component" value="Chromosome"/>
</dbReference>
<evidence type="ECO:0000313" key="1">
    <source>
        <dbReference type="EMBL" id="ARN72686.1"/>
    </source>
</evidence>
<keyword evidence="2" id="KW-1185">Reference proteome</keyword>
<evidence type="ECO:0008006" key="3">
    <source>
        <dbReference type="Google" id="ProtNLM"/>
    </source>
</evidence>
<name>A0A1X9N4K7_9GAMM</name>
<dbReference type="OrthoDB" id="1163083at2"/>
<evidence type="ECO:0000313" key="2">
    <source>
        <dbReference type="Proteomes" id="UP000193450"/>
    </source>
</evidence>
<reference evidence="1 2" key="1">
    <citation type="submission" date="2016-11" db="EMBL/GenBank/DDBJ databases">
        <title>Trade-off between light-utilization and light-protection in marine flavobacteria.</title>
        <authorList>
            <person name="Kumagai Y."/>
        </authorList>
    </citation>
    <scope>NUCLEOTIDE SEQUENCE [LARGE SCALE GENOMIC DNA]</scope>
    <source>
        <strain evidence="1 2">NBRC 107125</strain>
    </source>
</reference>
<dbReference type="RefSeq" id="WP_085756773.1">
    <property type="nucleotide sequence ID" value="NZ_CP019343.1"/>
</dbReference>
<dbReference type="Gene3D" id="3.10.450.50">
    <property type="match status" value="1"/>
</dbReference>
<dbReference type="STRING" id="716816.BST96_00290"/>
<proteinExistence type="predicted"/>
<accession>A0A1X9N4K7</accession>
<gene>
    <name evidence="1" type="ORF">BST96_00290</name>
</gene>
<dbReference type="KEGG" id="osg:BST96_00290"/>
<protein>
    <recommendedName>
        <fullName evidence="3">SnoaL-like domain-containing protein</fullName>
    </recommendedName>
</protein>